<reference evidence="2" key="1">
    <citation type="submission" date="2018-02" db="EMBL/GenBank/DDBJ databases">
        <title>Rhizophora mucronata_Transcriptome.</title>
        <authorList>
            <person name="Meera S.P."/>
            <person name="Sreeshan A."/>
            <person name="Augustine A."/>
        </authorList>
    </citation>
    <scope>NUCLEOTIDE SEQUENCE</scope>
    <source>
        <tissue evidence="2">Leaf</tissue>
    </source>
</reference>
<proteinExistence type="predicted"/>
<feature type="region of interest" description="Disordered" evidence="1">
    <location>
        <begin position="167"/>
        <end position="187"/>
    </location>
</feature>
<feature type="region of interest" description="Disordered" evidence="1">
    <location>
        <begin position="79"/>
        <end position="117"/>
    </location>
</feature>
<organism evidence="2">
    <name type="scientific">Rhizophora mucronata</name>
    <name type="common">Asiatic mangrove</name>
    <dbReference type="NCBI Taxonomy" id="61149"/>
    <lineage>
        <taxon>Eukaryota</taxon>
        <taxon>Viridiplantae</taxon>
        <taxon>Streptophyta</taxon>
        <taxon>Embryophyta</taxon>
        <taxon>Tracheophyta</taxon>
        <taxon>Spermatophyta</taxon>
        <taxon>Magnoliopsida</taxon>
        <taxon>eudicotyledons</taxon>
        <taxon>Gunneridae</taxon>
        <taxon>Pentapetalae</taxon>
        <taxon>rosids</taxon>
        <taxon>fabids</taxon>
        <taxon>Malpighiales</taxon>
        <taxon>Rhizophoraceae</taxon>
        <taxon>Rhizophora</taxon>
    </lineage>
</organism>
<protein>
    <submittedName>
        <fullName evidence="2">WAT1-related protein At3g02690ic isoform X2</fullName>
    </submittedName>
</protein>
<dbReference type="AlphaFoldDB" id="A0A2P2LQE5"/>
<dbReference type="EMBL" id="GGEC01039704">
    <property type="protein sequence ID" value="MBX20188.1"/>
    <property type="molecule type" value="Transcribed_RNA"/>
</dbReference>
<sequence>MESQALGPEGKGLPVEAAKATRINPAGMRRKEATKKGPRIGKTSFIATIAVPQKKKGLTSTPFSINMPMIVFFPSSLSSSSSSSSSFFTKTNASAFGPESEEETATHSASEPVPKQSTSILDDDCSLSINSWSLLVVEQLAHMDWRLPFLPLLLILHVLLLPPLLQAEEEEKEEDRGEEKEEEEEPA</sequence>
<accession>A0A2P2LQE5</accession>
<name>A0A2P2LQE5_RHIMU</name>
<evidence type="ECO:0000313" key="2">
    <source>
        <dbReference type="EMBL" id="MBX20188.1"/>
    </source>
</evidence>
<evidence type="ECO:0000256" key="1">
    <source>
        <dbReference type="SAM" id="MobiDB-lite"/>
    </source>
</evidence>